<reference evidence="2" key="2">
    <citation type="submission" date="2019-04" db="EMBL/GenBank/DDBJ databases">
        <authorList>
            <person name="Pasella M."/>
        </authorList>
    </citation>
    <scope>NUCLEOTIDE SEQUENCE</scope>
    <source>
        <strain evidence="2">25966_9</strain>
    </source>
</reference>
<evidence type="ECO:0000256" key="1">
    <source>
        <dbReference type="SAM" id="Phobius"/>
    </source>
</evidence>
<proteinExistence type="predicted"/>
<protein>
    <recommendedName>
        <fullName evidence="3">ABC-2 type transporter domain-containing protein</fullName>
    </recommendedName>
</protein>
<feature type="transmembrane region" description="Helical" evidence="1">
    <location>
        <begin position="41"/>
        <end position="64"/>
    </location>
</feature>
<evidence type="ECO:0000313" key="2">
    <source>
        <dbReference type="EMBL" id="QCI06954.1"/>
    </source>
</evidence>
<accession>A0A4D6WSY4</accession>
<keyword evidence="1" id="KW-0472">Membrane</keyword>
<gene>
    <name evidence="2" type="primary">ycf38</name>
</gene>
<dbReference type="AlphaFoldDB" id="A0A4D6WSY4"/>
<name>A0A4D6WSY4_9FLOR</name>
<keyword evidence="1" id="KW-0812">Transmembrane</keyword>
<dbReference type="EMBL" id="MK814668">
    <property type="protein sequence ID" value="QCI06954.1"/>
    <property type="molecule type" value="Genomic_DNA"/>
</dbReference>
<sequence>MPFWLQLIACINPLTYAIEIIRHVNIIGQISWHNNIIITKYFTINIEGGIIILLIVNIISFVIIKKVLQYKYN</sequence>
<keyword evidence="1" id="KW-1133">Transmembrane helix</keyword>
<evidence type="ECO:0008006" key="3">
    <source>
        <dbReference type="Google" id="ProtNLM"/>
    </source>
</evidence>
<keyword evidence="2" id="KW-0934">Plastid</keyword>
<geneLocation type="plastid" evidence="2"/>
<reference evidence="2" key="1">
    <citation type="journal article" date="2019" name="Mol. Phylogenet. Evol.">
        <title>Morphological evolution and classification of the red algal order Ceramiales inferred using plastid phylogenomics.</title>
        <authorList>
            <person name="Diaz-Tapia P."/>
            <person name="Pasella M.M."/>
            <person name="Verbruggen H."/>
            <person name="Maggs C.A."/>
        </authorList>
    </citation>
    <scope>NUCLEOTIDE SEQUENCE</scope>
    <source>
        <strain evidence="2">25966_9</strain>
    </source>
</reference>
<organism evidence="2">
    <name type="scientific">Halydictyon mirabile</name>
    <dbReference type="NCBI Taxonomy" id="189652"/>
    <lineage>
        <taxon>Eukaryota</taxon>
        <taxon>Rhodophyta</taxon>
        <taxon>Florideophyceae</taxon>
        <taxon>Rhodymeniophycidae</taxon>
        <taxon>Ceramiales</taxon>
        <taxon>Dasyaceae</taxon>
        <taxon>Halydictyon</taxon>
    </lineage>
</organism>